<feature type="domain" description="Major facilitator superfamily (MFS) profile" evidence="8">
    <location>
        <begin position="12"/>
        <end position="455"/>
    </location>
</feature>
<evidence type="ECO:0000313" key="9">
    <source>
        <dbReference type="EMBL" id="MCM2387734.1"/>
    </source>
</evidence>
<comment type="caution">
    <text evidence="9">The sequence shown here is derived from an EMBL/GenBank/DDBJ whole genome shotgun (WGS) entry which is preliminary data.</text>
</comment>
<feature type="transmembrane region" description="Helical" evidence="7">
    <location>
        <begin position="360"/>
        <end position="380"/>
    </location>
</feature>
<dbReference type="RefSeq" id="WP_250918097.1">
    <property type="nucleotide sequence ID" value="NZ_JAMQAW010000006.1"/>
</dbReference>
<keyword evidence="2" id="KW-0813">Transport</keyword>
<reference evidence="9" key="1">
    <citation type="submission" date="2022-06" db="EMBL/GenBank/DDBJ databases">
        <title>Genome public.</title>
        <authorList>
            <person name="Sun Q."/>
        </authorList>
    </citation>
    <scope>NUCLEOTIDE SEQUENCE</scope>
    <source>
        <strain evidence="9">CWNU-1</strain>
    </source>
</reference>
<feature type="transmembrane region" description="Helical" evidence="7">
    <location>
        <begin position="103"/>
        <end position="124"/>
    </location>
</feature>
<feature type="transmembrane region" description="Helical" evidence="7">
    <location>
        <begin position="48"/>
        <end position="66"/>
    </location>
</feature>
<dbReference type="CDD" id="cd17321">
    <property type="entry name" value="MFS_MMR_MDR_like"/>
    <property type="match status" value="1"/>
</dbReference>
<evidence type="ECO:0000256" key="7">
    <source>
        <dbReference type="SAM" id="Phobius"/>
    </source>
</evidence>
<evidence type="ECO:0000256" key="6">
    <source>
        <dbReference type="ARBA" id="ARBA00023251"/>
    </source>
</evidence>
<evidence type="ECO:0000256" key="5">
    <source>
        <dbReference type="ARBA" id="ARBA00023136"/>
    </source>
</evidence>
<comment type="subcellular location">
    <subcellularLocation>
        <location evidence="1">Cell membrane</location>
        <topology evidence="1">Multi-pass membrane protein</topology>
    </subcellularLocation>
</comment>
<feature type="transmembrane region" description="Helical" evidence="7">
    <location>
        <begin position="432"/>
        <end position="451"/>
    </location>
</feature>
<organism evidence="9 10">
    <name type="scientific">Streptomyces albipurpureus</name>
    <dbReference type="NCBI Taxonomy" id="2897419"/>
    <lineage>
        <taxon>Bacteria</taxon>
        <taxon>Bacillati</taxon>
        <taxon>Actinomycetota</taxon>
        <taxon>Actinomycetes</taxon>
        <taxon>Kitasatosporales</taxon>
        <taxon>Streptomycetaceae</taxon>
        <taxon>Streptomyces</taxon>
    </lineage>
</organism>
<keyword evidence="5 7" id="KW-0472">Membrane</keyword>
<feature type="transmembrane region" description="Helical" evidence="7">
    <location>
        <begin position="78"/>
        <end position="97"/>
    </location>
</feature>
<feature type="transmembrane region" description="Helical" evidence="7">
    <location>
        <begin position="166"/>
        <end position="187"/>
    </location>
</feature>
<feature type="transmembrane region" description="Helical" evidence="7">
    <location>
        <begin position="401"/>
        <end position="420"/>
    </location>
</feature>
<accession>A0ABT0UH20</accession>
<evidence type="ECO:0000256" key="1">
    <source>
        <dbReference type="ARBA" id="ARBA00004651"/>
    </source>
</evidence>
<feature type="transmembrane region" description="Helical" evidence="7">
    <location>
        <begin position="332"/>
        <end position="354"/>
    </location>
</feature>
<evidence type="ECO:0000256" key="2">
    <source>
        <dbReference type="ARBA" id="ARBA00022448"/>
    </source>
</evidence>
<protein>
    <submittedName>
        <fullName evidence="9">MFS transporter</fullName>
    </submittedName>
</protein>
<keyword evidence="6" id="KW-0046">Antibiotic resistance</keyword>
<dbReference type="PANTHER" id="PTHR42718">
    <property type="entry name" value="MAJOR FACILITATOR SUPERFAMILY MULTIDRUG TRANSPORTER MFSC"/>
    <property type="match status" value="1"/>
</dbReference>
<dbReference type="SUPFAM" id="SSF103473">
    <property type="entry name" value="MFS general substrate transporter"/>
    <property type="match status" value="1"/>
</dbReference>
<feature type="transmembrane region" description="Helical" evidence="7">
    <location>
        <begin position="298"/>
        <end position="320"/>
    </location>
</feature>
<keyword evidence="10" id="KW-1185">Reference proteome</keyword>
<dbReference type="Proteomes" id="UP001431429">
    <property type="component" value="Unassembled WGS sequence"/>
</dbReference>
<dbReference type="InterPro" id="IPR011701">
    <property type="entry name" value="MFS"/>
</dbReference>
<dbReference type="Gene3D" id="1.20.1720.10">
    <property type="entry name" value="Multidrug resistance protein D"/>
    <property type="match status" value="1"/>
</dbReference>
<dbReference type="Gene3D" id="1.20.1250.20">
    <property type="entry name" value="MFS general substrate transporter like domains"/>
    <property type="match status" value="1"/>
</dbReference>
<dbReference type="InterPro" id="IPR020846">
    <property type="entry name" value="MFS_dom"/>
</dbReference>
<proteinExistence type="predicted"/>
<evidence type="ECO:0000259" key="8">
    <source>
        <dbReference type="PROSITE" id="PS50850"/>
    </source>
</evidence>
<dbReference type="PROSITE" id="PS50850">
    <property type="entry name" value="MFS"/>
    <property type="match status" value="1"/>
</dbReference>
<dbReference type="PANTHER" id="PTHR42718:SF9">
    <property type="entry name" value="MAJOR FACILITATOR SUPERFAMILY MULTIDRUG TRANSPORTER MFSC"/>
    <property type="match status" value="1"/>
</dbReference>
<feature type="transmembrane region" description="Helical" evidence="7">
    <location>
        <begin position="271"/>
        <end position="292"/>
    </location>
</feature>
<name>A0ABT0UH20_9ACTN</name>
<sequence length="464" mass="47101">MRTPVVASRTRALLAVSLGVFCVQLDAFALPVALRRLVHDLPTSSADPGWVLSAYLLSSGTFMLGAGRLGDLWGRRRLLIVGLALFGAAAAGCALAPTLPVLIGARVVQGAGAALVMPVGLALLSQRYPGALRGRAIGWALGLGGIATASGPFIGGAVTEAWSWRVVFWLAVPLTALGIGCAASSAAPRSAARGGTSSRCGARPVDWRGLLLATAALGVLALVLDRGRQGRWDAVLFGLVGVAALVILLVRRERATAHPLVAPALFRNGPFMALTLGGAVANTATVVFLYTVPGTLQGQWALSVSGAGTAFALPALAMAVAGPVAGRIPARLAVRLMAGALGGMAALFGCLAQASSLTVYLTVATIGGGVLGMANSLTLVATQTAIDPLWAGEASGVTKTVLTLAAGLGITLAASASGHSDGMGARTPPDQIWWITALGCLTSGFLLARLHQWASVRPRRRGRA</sequence>
<evidence type="ECO:0000256" key="4">
    <source>
        <dbReference type="ARBA" id="ARBA00022989"/>
    </source>
</evidence>
<keyword evidence="3 7" id="KW-0812">Transmembrane</keyword>
<feature type="transmembrane region" description="Helical" evidence="7">
    <location>
        <begin position="230"/>
        <end position="250"/>
    </location>
</feature>
<feature type="transmembrane region" description="Helical" evidence="7">
    <location>
        <begin position="136"/>
        <end position="154"/>
    </location>
</feature>
<dbReference type="InterPro" id="IPR036259">
    <property type="entry name" value="MFS_trans_sf"/>
</dbReference>
<evidence type="ECO:0000256" key="3">
    <source>
        <dbReference type="ARBA" id="ARBA00022692"/>
    </source>
</evidence>
<keyword evidence="4 7" id="KW-1133">Transmembrane helix</keyword>
<evidence type="ECO:0000313" key="10">
    <source>
        <dbReference type="Proteomes" id="UP001431429"/>
    </source>
</evidence>
<dbReference type="EMBL" id="JAMQAW010000006">
    <property type="protein sequence ID" value="MCM2387734.1"/>
    <property type="molecule type" value="Genomic_DNA"/>
</dbReference>
<feature type="transmembrane region" description="Helical" evidence="7">
    <location>
        <begin position="207"/>
        <end position="224"/>
    </location>
</feature>
<dbReference type="Pfam" id="PF07690">
    <property type="entry name" value="MFS_1"/>
    <property type="match status" value="1"/>
</dbReference>
<gene>
    <name evidence="9" type="ORF">NBG84_05325</name>
</gene>